<feature type="binding site" evidence="4">
    <location>
        <position position="100"/>
    </location>
    <ligand>
        <name>pyridoxal 5'-phosphate</name>
        <dbReference type="ChEBI" id="CHEBI:597326"/>
    </ligand>
</feature>
<reference evidence="7 8" key="1">
    <citation type="submission" date="2023-02" db="EMBL/GenBank/DDBJ databases">
        <authorList>
            <person name="Mo P."/>
        </authorList>
    </citation>
    <scope>NUCLEOTIDE SEQUENCE [LARGE SCALE GENOMIC DNA]</scope>
    <source>
        <strain evidence="7 8">HUAS 3</strain>
    </source>
</reference>
<accession>A0ABY7ZJQ8</accession>
<evidence type="ECO:0000313" key="8">
    <source>
        <dbReference type="Proteomes" id="UP001219605"/>
    </source>
</evidence>
<keyword evidence="2 4" id="KW-0378">Hydrolase</keyword>
<dbReference type="Gene3D" id="3.90.1150.10">
    <property type="entry name" value="Aspartate Aminotransferase, domain 1"/>
    <property type="match status" value="1"/>
</dbReference>
<dbReference type="PANTHER" id="PTHR14084:SF0">
    <property type="entry name" value="KYNURENINASE"/>
    <property type="match status" value="1"/>
</dbReference>
<feature type="binding site" evidence="4">
    <location>
        <position position="260"/>
    </location>
    <ligand>
        <name>pyridoxal 5'-phosphate</name>
        <dbReference type="ChEBI" id="CHEBI:597326"/>
    </ligand>
</feature>
<comment type="catalytic activity">
    <reaction evidence="4 6">
        <text>L-kynurenine + H2O = anthranilate + L-alanine + H(+)</text>
        <dbReference type="Rhea" id="RHEA:16813"/>
        <dbReference type="ChEBI" id="CHEBI:15377"/>
        <dbReference type="ChEBI" id="CHEBI:15378"/>
        <dbReference type="ChEBI" id="CHEBI:16567"/>
        <dbReference type="ChEBI" id="CHEBI:57959"/>
        <dbReference type="ChEBI" id="CHEBI:57972"/>
        <dbReference type="EC" id="3.7.1.3"/>
    </reaction>
</comment>
<sequence>MNGEPSRRMAEERDAADPLAGLRDRFVIAEPDLIYLDGNSLGRLPAATPDHLARVVRQEWGTDLVRSWSTWIDWGRRLGDTLAAHVLGARPGEVVVSDSTSVNLYKLAAAALDARPGRRTILVDAEEFPTDRYLLQGLAEQRGLTLRTLPSDLDEGLTVTDVRDALDGDVALVVLSAVSYRSGSLLDLGAVTAAAREAGAYVLWDLSHAAGSVPVELAANGVDLAVGCTYKYLNGGPGAPAFLYVRRELQGGLRQPIQGWFGQRDQFRMGPRYEPAPDVDRFLVGTPPILSLAALEPALAVFAEAGIDRLRAKGMALGELMVDLADAWLTPLGFTLASPRDPRRRGSHVSLAHPDALRISRALISEAGVVGDFRTPDRLRLGPAPLYTRFVDVWDALDRLRDLVARGVHEQLPVASPRVT</sequence>
<keyword evidence="8" id="KW-1185">Reference proteome</keyword>
<evidence type="ECO:0000256" key="6">
    <source>
        <dbReference type="PIRNR" id="PIRNR038800"/>
    </source>
</evidence>
<feature type="binding site" evidence="4">
    <location>
        <position position="230"/>
    </location>
    <ligand>
        <name>pyridoxal 5'-phosphate</name>
        <dbReference type="ChEBI" id="CHEBI:597326"/>
    </ligand>
</feature>
<dbReference type="SUPFAM" id="SSF53383">
    <property type="entry name" value="PLP-dependent transferases"/>
    <property type="match status" value="1"/>
</dbReference>
<dbReference type="PIRSF" id="PIRSF038800">
    <property type="entry name" value="KYNU"/>
    <property type="match status" value="1"/>
</dbReference>
<evidence type="ECO:0000256" key="4">
    <source>
        <dbReference type="HAMAP-Rule" id="MF_01970"/>
    </source>
</evidence>
<dbReference type="RefSeq" id="WP_275029659.1">
    <property type="nucleotide sequence ID" value="NZ_CP118615.1"/>
</dbReference>
<comment type="subunit">
    <text evidence="4 6">Homodimer.</text>
</comment>
<evidence type="ECO:0000256" key="2">
    <source>
        <dbReference type="ARBA" id="ARBA00022801"/>
    </source>
</evidence>
<comment type="similarity">
    <text evidence="4 6">Belongs to the kynureninase family.</text>
</comment>
<dbReference type="EMBL" id="CP118615">
    <property type="protein sequence ID" value="WDZ83225.1"/>
    <property type="molecule type" value="Genomic_DNA"/>
</dbReference>
<comment type="catalytic activity">
    <reaction evidence="6">
        <text>3-hydroxy-L-kynurenine + H2O = 3-hydroxyanthranilate + L-alanine + H(+)</text>
        <dbReference type="Rhea" id="RHEA:25143"/>
        <dbReference type="ChEBI" id="CHEBI:15377"/>
        <dbReference type="ChEBI" id="CHEBI:15378"/>
        <dbReference type="ChEBI" id="CHEBI:36559"/>
        <dbReference type="ChEBI" id="CHEBI:57972"/>
        <dbReference type="ChEBI" id="CHEBI:58125"/>
        <dbReference type="EC" id="3.7.1.3"/>
    </reaction>
</comment>
<feature type="binding site" evidence="4">
    <location>
        <begin position="128"/>
        <end position="131"/>
    </location>
    <ligand>
        <name>pyridoxal 5'-phosphate</name>
        <dbReference type="ChEBI" id="CHEBI:597326"/>
    </ligand>
</feature>
<comment type="caution">
    <text evidence="4">Lacks conserved residue(s) required for the propagation of feature annotation.</text>
</comment>
<comment type="pathway">
    <text evidence="4 6">Cofactor biosynthesis; NAD(+) biosynthesis; quinolinate from L-kynurenine: step 2/3.</text>
</comment>
<dbReference type="InterPro" id="IPR015424">
    <property type="entry name" value="PyrdxlP-dep_Trfase"/>
</dbReference>
<evidence type="ECO:0000256" key="3">
    <source>
        <dbReference type="ARBA" id="ARBA00022898"/>
    </source>
</evidence>
<dbReference type="HAMAP" id="MF_01970">
    <property type="entry name" value="Kynureninase"/>
    <property type="match status" value="1"/>
</dbReference>
<dbReference type="Proteomes" id="UP001219605">
    <property type="component" value="Chromosome"/>
</dbReference>
<evidence type="ECO:0000256" key="1">
    <source>
        <dbReference type="ARBA" id="ARBA00022642"/>
    </source>
</evidence>
<comment type="function">
    <text evidence="4 6">Catalyzes the cleavage of L-kynurenine (L-Kyn) and L-3-hydroxykynurenine (L-3OHKyn) into anthranilic acid (AA) and 3-hydroxyanthranilic acid (3-OHAA), respectively.</text>
</comment>
<comment type="pathway">
    <text evidence="4 6">Amino-acid degradation; L-kynurenine degradation; L-alanine and anthranilate from L-kynurenine: step 1/1.</text>
</comment>
<dbReference type="EC" id="3.7.1.3" evidence="4 5"/>
<protein>
    <recommendedName>
        <fullName evidence="4 5">Kynureninase</fullName>
        <ecNumber evidence="4 5">3.7.1.3</ecNumber>
    </recommendedName>
    <alternativeName>
        <fullName evidence="4">L-kynurenine hydrolase</fullName>
    </alternativeName>
</protein>
<name>A0ABY7ZJQ8_9ACTN</name>
<keyword evidence="3 4" id="KW-0663">Pyridoxal phosphate</keyword>
<dbReference type="NCBIfam" id="TIGR01814">
    <property type="entry name" value="kynureninase"/>
    <property type="match status" value="1"/>
</dbReference>
<feature type="modified residue" description="N6-(pyridoxal phosphate)lysine" evidence="4">
    <location>
        <position position="231"/>
    </location>
</feature>
<dbReference type="InterPro" id="IPR015422">
    <property type="entry name" value="PyrdxlP-dep_Trfase_small"/>
</dbReference>
<evidence type="ECO:0000256" key="5">
    <source>
        <dbReference type="NCBIfam" id="TIGR01814"/>
    </source>
</evidence>
<evidence type="ECO:0000313" key="7">
    <source>
        <dbReference type="EMBL" id="WDZ83225.1"/>
    </source>
</evidence>
<dbReference type="PANTHER" id="PTHR14084">
    <property type="entry name" value="KYNURENINASE"/>
    <property type="match status" value="1"/>
</dbReference>
<keyword evidence="1 4" id="KW-0662">Pyridine nucleotide biosynthesis</keyword>
<feature type="binding site" evidence="4">
    <location>
        <position position="286"/>
    </location>
    <ligand>
        <name>pyridoxal 5'-phosphate</name>
        <dbReference type="ChEBI" id="CHEBI:597326"/>
    </ligand>
</feature>
<dbReference type="InterPro" id="IPR010111">
    <property type="entry name" value="Kynureninase"/>
</dbReference>
<feature type="binding site" evidence="4">
    <location>
        <position position="205"/>
    </location>
    <ligand>
        <name>pyridoxal 5'-phosphate</name>
        <dbReference type="ChEBI" id="CHEBI:597326"/>
    </ligand>
</feature>
<dbReference type="Gene3D" id="3.40.640.10">
    <property type="entry name" value="Type I PLP-dependent aspartate aminotransferase-like (Major domain)"/>
    <property type="match status" value="1"/>
</dbReference>
<feature type="binding site" evidence="4">
    <location>
        <position position="208"/>
    </location>
    <ligand>
        <name>pyridoxal 5'-phosphate</name>
        <dbReference type="ChEBI" id="CHEBI:597326"/>
    </ligand>
</feature>
<proteinExistence type="inferred from homology"/>
<dbReference type="GO" id="GO:0030429">
    <property type="term" value="F:kynureninase activity"/>
    <property type="evidence" value="ECO:0007669"/>
    <property type="project" value="UniProtKB-EC"/>
</dbReference>
<dbReference type="InterPro" id="IPR015421">
    <property type="entry name" value="PyrdxlP-dep_Trfase_major"/>
</dbReference>
<dbReference type="Pfam" id="PF22580">
    <property type="entry name" value="KYNU_C"/>
    <property type="match status" value="1"/>
</dbReference>
<organism evidence="7 8">
    <name type="scientific">Micromonospora cathayae</name>
    <dbReference type="NCBI Taxonomy" id="3028804"/>
    <lineage>
        <taxon>Bacteria</taxon>
        <taxon>Bacillati</taxon>
        <taxon>Actinomycetota</taxon>
        <taxon>Actinomycetes</taxon>
        <taxon>Micromonosporales</taxon>
        <taxon>Micromonosporaceae</taxon>
        <taxon>Micromonospora</taxon>
    </lineage>
</organism>
<feature type="binding site" evidence="4">
    <location>
        <position position="101"/>
    </location>
    <ligand>
        <name>pyridoxal 5'-phosphate</name>
        <dbReference type="ChEBI" id="CHEBI:597326"/>
    </ligand>
</feature>
<gene>
    <name evidence="4 7" type="primary">kynU</name>
    <name evidence="7" type="ORF">PVK37_22570</name>
</gene>
<comment type="cofactor">
    <cofactor evidence="4 6">
        <name>pyridoxal 5'-phosphate</name>
        <dbReference type="ChEBI" id="CHEBI:597326"/>
    </cofactor>
</comment>